<evidence type="ECO:0000313" key="3">
    <source>
        <dbReference type="EMBL" id="MFG6486367.1"/>
    </source>
</evidence>
<dbReference type="Pfam" id="PF01569">
    <property type="entry name" value="PAP2"/>
    <property type="match status" value="1"/>
</dbReference>
<dbReference type="InterPro" id="IPR000326">
    <property type="entry name" value="PAP2/HPO"/>
</dbReference>
<keyword evidence="4" id="KW-1185">Reference proteome</keyword>
<proteinExistence type="predicted"/>
<reference evidence="3 4" key="1">
    <citation type="submission" date="2024-08" db="EMBL/GenBank/DDBJ databases">
        <authorList>
            <person name="Lu H."/>
        </authorList>
    </citation>
    <scope>NUCLEOTIDE SEQUENCE [LARGE SCALE GENOMIC DNA]</scope>
    <source>
        <strain evidence="3 4">BYS78W</strain>
    </source>
</reference>
<dbReference type="CDD" id="cd03396">
    <property type="entry name" value="PAP2_like_6"/>
    <property type="match status" value="1"/>
</dbReference>
<evidence type="ECO:0000256" key="1">
    <source>
        <dbReference type="SAM" id="Phobius"/>
    </source>
</evidence>
<keyword evidence="1" id="KW-0472">Membrane</keyword>
<name>A0ABW7HA65_9BURK</name>
<keyword evidence="1" id="KW-0812">Transmembrane</keyword>
<feature type="transmembrane region" description="Helical" evidence="1">
    <location>
        <begin position="194"/>
        <end position="212"/>
    </location>
</feature>
<feature type="transmembrane region" description="Helical" evidence="1">
    <location>
        <begin position="83"/>
        <end position="99"/>
    </location>
</feature>
<dbReference type="SUPFAM" id="SSF48317">
    <property type="entry name" value="Acid phosphatase/Vanadium-dependent haloperoxidase"/>
    <property type="match status" value="1"/>
</dbReference>
<dbReference type="Proteomes" id="UP001606134">
    <property type="component" value="Unassembled WGS sequence"/>
</dbReference>
<feature type="domain" description="Phosphatidic acid phosphatase type 2/haloperoxidase" evidence="2">
    <location>
        <begin position="85"/>
        <end position="215"/>
    </location>
</feature>
<evidence type="ECO:0000313" key="4">
    <source>
        <dbReference type="Proteomes" id="UP001606134"/>
    </source>
</evidence>
<keyword evidence="1" id="KW-1133">Transmembrane helix</keyword>
<feature type="transmembrane region" description="Helical" evidence="1">
    <location>
        <begin position="52"/>
        <end position="71"/>
    </location>
</feature>
<protein>
    <submittedName>
        <fullName evidence="3">Phosphatase PAP2 family protein</fullName>
    </submittedName>
</protein>
<gene>
    <name evidence="3" type="ORF">ACG04R_06775</name>
</gene>
<dbReference type="InterPro" id="IPR036938">
    <property type="entry name" value="PAP2/HPO_sf"/>
</dbReference>
<comment type="caution">
    <text evidence="3">The sequence shown here is derived from an EMBL/GenBank/DDBJ whole genome shotgun (WGS) entry which is preliminary data.</text>
</comment>
<accession>A0ABW7HA65</accession>
<sequence length="222" mass="24534">MLTTYRWPLLALLLLLAWDASPLDLWAMRLAGDASGFALREAWVTRGLVHEGGRLVSYVAMGFIVLVNLWPRLLPALTRRERTWWLVTTLVCLAVISLIKRASLTSCPWDLAEFGGEAHALYVSHWAFGVKDGGGGHCFPSGHASAAFAYLAGGWALARAYPEAARAWWMAAVVLGVLYGLGQMMRGAHYPSHTMWTGWICWAVTVAAARVGPWRLRRPVMT</sequence>
<dbReference type="RefSeq" id="WP_394407380.1">
    <property type="nucleotide sequence ID" value="NZ_JBIGIC010000003.1"/>
</dbReference>
<feature type="transmembrane region" description="Helical" evidence="1">
    <location>
        <begin position="165"/>
        <end position="182"/>
    </location>
</feature>
<evidence type="ECO:0000259" key="2">
    <source>
        <dbReference type="Pfam" id="PF01569"/>
    </source>
</evidence>
<dbReference type="Gene3D" id="1.20.144.10">
    <property type="entry name" value="Phosphatidic acid phosphatase type 2/haloperoxidase"/>
    <property type="match status" value="1"/>
</dbReference>
<dbReference type="EMBL" id="JBIGIC010000003">
    <property type="protein sequence ID" value="MFG6486367.1"/>
    <property type="molecule type" value="Genomic_DNA"/>
</dbReference>
<organism evidence="3 4">
    <name type="scientific">Pelomonas candidula</name>
    <dbReference type="NCBI Taxonomy" id="3299025"/>
    <lineage>
        <taxon>Bacteria</taxon>
        <taxon>Pseudomonadati</taxon>
        <taxon>Pseudomonadota</taxon>
        <taxon>Betaproteobacteria</taxon>
        <taxon>Burkholderiales</taxon>
        <taxon>Sphaerotilaceae</taxon>
        <taxon>Roseateles</taxon>
    </lineage>
</organism>